<keyword evidence="10" id="KW-0902">Two-component regulatory system</keyword>
<comment type="subcellular location">
    <subcellularLocation>
        <location evidence="2">Cell membrane</location>
        <topology evidence="2">Multi-pass membrane protein</topology>
    </subcellularLocation>
</comment>
<evidence type="ECO:0000256" key="12">
    <source>
        <dbReference type="SAM" id="Phobius"/>
    </source>
</evidence>
<dbReference type="Gene3D" id="6.10.340.10">
    <property type="match status" value="1"/>
</dbReference>
<reference evidence="15 16" key="1">
    <citation type="submission" date="2019-03" db="EMBL/GenBank/DDBJ databases">
        <title>Cohnella endophytica sp. nov., a novel endophytic bacterium isolated from bark of Sonneratia apetala.</title>
        <authorList>
            <person name="Tuo L."/>
        </authorList>
    </citation>
    <scope>NUCLEOTIDE SEQUENCE [LARGE SCALE GENOMIC DNA]</scope>
    <source>
        <strain evidence="15 16">CCTCC AB 208254</strain>
    </source>
</reference>
<dbReference type="InterPro" id="IPR010559">
    <property type="entry name" value="Sig_transdc_His_kin_internal"/>
</dbReference>
<evidence type="ECO:0000256" key="4">
    <source>
        <dbReference type="ARBA" id="ARBA00022475"/>
    </source>
</evidence>
<sequence length="613" mass="70589">MKNLIKQVFIAASFLYERISRRLVNKLILLFTSIIILVVTALTVISYQMLQKESVNNSIASTTNNLLLVNQNLEDYLDGIEQLSLPQIRYDKFTNAIIHEDKDYSSRLYLEDYLRSLYFSRKDLESICLYLVDQRKYYSITKENYNITVRTGIAEAIEDMPWYKRALSDPFNREFQSFVASPAETAGYPIDTGNSFMAYHRVLRTIVSRQPQVVISFYFNSSAMDAIMKDVPFNEGQHLLFQSPENEVFYADDLPFYRQVEGFGLVDRLSASPNQRVTWDVGDEKYLVVFDIGEREGWKLIKPIPYKQIYEAATTTRNWSFLIGFLFLLLSVILVSLTSNAITRPLKKLSHQMGRFSAGDFDAETQVKGRDELAYLSRHFNQMVKRTNDLINERYKMKLVEKNAILKALEAEINPHFLYNALQAISTKALKNDRYDIADMVDALALTLRYCISGKDVVYAREELKHIERYMALQKARFGNRLQVTYDWEQALMELEIPKLSIQTLVENAIKHALEKVPGTVTIAVKARLTPSHAVISVQDDGPGFEEGKLEEVVQSFQSEWEDRDHESESIGLVNLNTRLKLLYGEEAELFIRTDATGTEMEMRLPRGSGSYV</sequence>
<dbReference type="PROSITE" id="PS50109">
    <property type="entry name" value="HIS_KIN"/>
    <property type="match status" value="1"/>
</dbReference>
<dbReference type="AlphaFoldDB" id="A0A4Y8LZ19"/>
<evidence type="ECO:0000256" key="5">
    <source>
        <dbReference type="ARBA" id="ARBA00022553"/>
    </source>
</evidence>
<keyword evidence="9" id="KW-0067">ATP-binding</keyword>
<protein>
    <recommendedName>
        <fullName evidence="3">histidine kinase</fullName>
        <ecNumber evidence="3">2.7.13.3</ecNumber>
    </recommendedName>
</protein>
<dbReference type="SMART" id="SM00387">
    <property type="entry name" value="HATPase_c"/>
    <property type="match status" value="1"/>
</dbReference>
<dbReference type="PANTHER" id="PTHR34220:SF7">
    <property type="entry name" value="SENSOR HISTIDINE KINASE YPDA"/>
    <property type="match status" value="1"/>
</dbReference>
<dbReference type="Pfam" id="PF06580">
    <property type="entry name" value="His_kinase"/>
    <property type="match status" value="1"/>
</dbReference>
<evidence type="ECO:0000256" key="1">
    <source>
        <dbReference type="ARBA" id="ARBA00000085"/>
    </source>
</evidence>
<feature type="transmembrane region" description="Helical" evidence="12">
    <location>
        <begin position="319"/>
        <end position="343"/>
    </location>
</feature>
<dbReference type="PROSITE" id="PS50885">
    <property type="entry name" value="HAMP"/>
    <property type="match status" value="1"/>
</dbReference>
<feature type="domain" description="Histidine kinase" evidence="13">
    <location>
        <begin position="502"/>
        <end position="609"/>
    </location>
</feature>
<dbReference type="Pfam" id="PF00672">
    <property type="entry name" value="HAMP"/>
    <property type="match status" value="1"/>
</dbReference>
<comment type="catalytic activity">
    <reaction evidence="1">
        <text>ATP + protein L-histidine = ADP + protein N-phospho-L-histidine.</text>
        <dbReference type="EC" id="2.7.13.3"/>
    </reaction>
</comment>
<dbReference type="InterPro" id="IPR003660">
    <property type="entry name" value="HAMP_dom"/>
</dbReference>
<dbReference type="InterPro" id="IPR050640">
    <property type="entry name" value="Bact_2-comp_sensor_kinase"/>
</dbReference>
<keyword evidence="12" id="KW-1133">Transmembrane helix</keyword>
<dbReference type="GO" id="GO:0005886">
    <property type="term" value="C:plasma membrane"/>
    <property type="evidence" value="ECO:0007669"/>
    <property type="project" value="UniProtKB-SubCell"/>
</dbReference>
<dbReference type="SMART" id="SM00304">
    <property type="entry name" value="HAMP"/>
    <property type="match status" value="1"/>
</dbReference>
<proteinExistence type="predicted"/>
<evidence type="ECO:0000313" key="15">
    <source>
        <dbReference type="EMBL" id="TFE24644.1"/>
    </source>
</evidence>
<evidence type="ECO:0000256" key="10">
    <source>
        <dbReference type="ARBA" id="ARBA00023012"/>
    </source>
</evidence>
<comment type="caution">
    <text evidence="15">The sequence shown here is derived from an EMBL/GenBank/DDBJ whole genome shotgun (WGS) entry which is preliminary data.</text>
</comment>
<dbReference type="Gene3D" id="3.30.565.10">
    <property type="entry name" value="Histidine kinase-like ATPase, C-terminal domain"/>
    <property type="match status" value="1"/>
</dbReference>
<organism evidence="15 16">
    <name type="scientific">Cohnella luojiensis</name>
    <dbReference type="NCBI Taxonomy" id="652876"/>
    <lineage>
        <taxon>Bacteria</taxon>
        <taxon>Bacillati</taxon>
        <taxon>Bacillota</taxon>
        <taxon>Bacilli</taxon>
        <taxon>Bacillales</taxon>
        <taxon>Paenibacillaceae</taxon>
        <taxon>Cohnella</taxon>
    </lineage>
</organism>
<dbReference type="OrthoDB" id="9809348at2"/>
<dbReference type="Pfam" id="PF02518">
    <property type="entry name" value="HATPase_c"/>
    <property type="match status" value="1"/>
</dbReference>
<evidence type="ECO:0000313" key="16">
    <source>
        <dbReference type="Proteomes" id="UP000297900"/>
    </source>
</evidence>
<dbReference type="SUPFAM" id="SSF158472">
    <property type="entry name" value="HAMP domain-like"/>
    <property type="match status" value="1"/>
</dbReference>
<keyword evidence="5" id="KW-0597">Phosphoprotein</keyword>
<feature type="transmembrane region" description="Helical" evidence="12">
    <location>
        <begin position="27"/>
        <end position="50"/>
    </location>
</feature>
<dbReference type="GO" id="GO:0000155">
    <property type="term" value="F:phosphorelay sensor kinase activity"/>
    <property type="evidence" value="ECO:0007669"/>
    <property type="project" value="InterPro"/>
</dbReference>
<evidence type="ECO:0000256" key="9">
    <source>
        <dbReference type="ARBA" id="ARBA00022840"/>
    </source>
</evidence>
<keyword evidence="16" id="KW-1185">Reference proteome</keyword>
<keyword evidence="12" id="KW-0812">Transmembrane</keyword>
<keyword evidence="4" id="KW-1003">Cell membrane</keyword>
<keyword evidence="11 12" id="KW-0472">Membrane</keyword>
<dbReference type="Proteomes" id="UP000297900">
    <property type="component" value="Unassembled WGS sequence"/>
</dbReference>
<dbReference type="RefSeq" id="WP_135153146.1">
    <property type="nucleotide sequence ID" value="NZ_SOMN01000024.1"/>
</dbReference>
<feature type="domain" description="HAMP" evidence="14">
    <location>
        <begin position="340"/>
        <end position="392"/>
    </location>
</feature>
<dbReference type="CDD" id="cd06225">
    <property type="entry name" value="HAMP"/>
    <property type="match status" value="1"/>
</dbReference>
<dbReference type="PANTHER" id="PTHR34220">
    <property type="entry name" value="SENSOR HISTIDINE KINASE YPDA"/>
    <property type="match status" value="1"/>
</dbReference>
<dbReference type="InterPro" id="IPR005467">
    <property type="entry name" value="His_kinase_dom"/>
</dbReference>
<evidence type="ECO:0000256" key="2">
    <source>
        <dbReference type="ARBA" id="ARBA00004651"/>
    </source>
</evidence>
<evidence type="ECO:0000256" key="8">
    <source>
        <dbReference type="ARBA" id="ARBA00022777"/>
    </source>
</evidence>
<accession>A0A4Y8LZ19</accession>
<dbReference type="GO" id="GO:0005524">
    <property type="term" value="F:ATP binding"/>
    <property type="evidence" value="ECO:0007669"/>
    <property type="project" value="UniProtKB-KW"/>
</dbReference>
<keyword evidence="8 15" id="KW-0418">Kinase</keyword>
<dbReference type="InterPro" id="IPR003594">
    <property type="entry name" value="HATPase_dom"/>
</dbReference>
<evidence type="ECO:0000256" key="7">
    <source>
        <dbReference type="ARBA" id="ARBA00022741"/>
    </source>
</evidence>
<evidence type="ECO:0000259" key="13">
    <source>
        <dbReference type="PROSITE" id="PS50109"/>
    </source>
</evidence>
<keyword evidence="7" id="KW-0547">Nucleotide-binding</keyword>
<dbReference type="EC" id="2.7.13.3" evidence="3"/>
<dbReference type="InterPro" id="IPR036890">
    <property type="entry name" value="HATPase_C_sf"/>
</dbReference>
<name>A0A4Y8LZ19_9BACL</name>
<evidence type="ECO:0000259" key="14">
    <source>
        <dbReference type="PROSITE" id="PS50885"/>
    </source>
</evidence>
<evidence type="ECO:0000256" key="3">
    <source>
        <dbReference type="ARBA" id="ARBA00012438"/>
    </source>
</evidence>
<evidence type="ECO:0000256" key="11">
    <source>
        <dbReference type="ARBA" id="ARBA00023136"/>
    </source>
</evidence>
<dbReference type="EMBL" id="SOMN01000024">
    <property type="protein sequence ID" value="TFE24644.1"/>
    <property type="molecule type" value="Genomic_DNA"/>
</dbReference>
<dbReference type="SUPFAM" id="SSF55874">
    <property type="entry name" value="ATPase domain of HSP90 chaperone/DNA topoisomerase II/histidine kinase"/>
    <property type="match status" value="1"/>
</dbReference>
<keyword evidence="6" id="KW-0808">Transferase</keyword>
<gene>
    <name evidence="15" type="ORF">E2980_15725</name>
</gene>
<evidence type="ECO:0000256" key="6">
    <source>
        <dbReference type="ARBA" id="ARBA00022679"/>
    </source>
</evidence>